<keyword evidence="3" id="KW-1185">Reference proteome</keyword>
<name>A0ABS9PS58_9CORY</name>
<keyword evidence="1" id="KW-0812">Transmembrane</keyword>
<keyword evidence="1" id="KW-1133">Transmembrane helix</keyword>
<feature type="transmembrane region" description="Helical" evidence="1">
    <location>
        <begin position="12"/>
        <end position="36"/>
    </location>
</feature>
<sequence length="88" mass="9867">MASLHSAPVADIISALARFGMAASAVGAVVLVLFIVGVGPRTYHRLRLLWLRCQQRVNYALTPLRDVIFLALTVWTAHRPYRRFALYS</sequence>
<proteinExistence type="predicted"/>
<evidence type="ECO:0000313" key="2">
    <source>
        <dbReference type="EMBL" id="MCG7275533.1"/>
    </source>
</evidence>
<dbReference type="EMBL" id="JAKRDF010000003">
    <property type="protein sequence ID" value="MCG7275533.1"/>
    <property type="molecule type" value="Genomic_DNA"/>
</dbReference>
<comment type="caution">
    <text evidence="2">The sequence shown here is derived from an EMBL/GenBank/DDBJ whole genome shotgun (WGS) entry which is preliminary data.</text>
</comment>
<accession>A0ABS9PS58</accession>
<protein>
    <submittedName>
        <fullName evidence="2">Uncharacterized protein</fullName>
    </submittedName>
</protein>
<dbReference type="Proteomes" id="UP001521911">
    <property type="component" value="Unassembled WGS sequence"/>
</dbReference>
<evidence type="ECO:0000256" key="1">
    <source>
        <dbReference type="SAM" id="Phobius"/>
    </source>
</evidence>
<reference evidence="2 3" key="1">
    <citation type="submission" date="2022-02" db="EMBL/GenBank/DDBJ databases">
        <title>Uncovering new skin microbiome diversity through culturing and metagenomics.</title>
        <authorList>
            <person name="Conlan S."/>
            <person name="Deming C."/>
            <person name="Nisc Comparative Sequencing Program N."/>
            <person name="Segre J.A."/>
        </authorList>
    </citation>
    <scope>NUCLEOTIDE SEQUENCE [LARGE SCALE GENOMIC DNA]</scope>
    <source>
        <strain evidence="2 3">ACRQV</strain>
    </source>
</reference>
<keyword evidence="1" id="KW-0472">Membrane</keyword>
<dbReference type="RefSeq" id="WP_239179273.1">
    <property type="nucleotide sequence ID" value="NZ_JAKRDF010000003.1"/>
</dbReference>
<organism evidence="2 3">
    <name type="scientific">Corynebacterium singulare</name>
    <dbReference type="NCBI Taxonomy" id="161899"/>
    <lineage>
        <taxon>Bacteria</taxon>
        <taxon>Bacillati</taxon>
        <taxon>Actinomycetota</taxon>
        <taxon>Actinomycetes</taxon>
        <taxon>Mycobacteriales</taxon>
        <taxon>Corynebacteriaceae</taxon>
        <taxon>Corynebacterium</taxon>
    </lineage>
</organism>
<gene>
    <name evidence="2" type="ORF">MHK08_03460</name>
</gene>
<evidence type="ECO:0000313" key="3">
    <source>
        <dbReference type="Proteomes" id="UP001521911"/>
    </source>
</evidence>